<comment type="caution">
    <text evidence="2">The sequence shown here is derived from an EMBL/GenBank/DDBJ whole genome shotgun (WGS) entry which is preliminary data.</text>
</comment>
<dbReference type="InterPro" id="IPR050177">
    <property type="entry name" value="Lipid_A_modif_metabolic_enz"/>
</dbReference>
<dbReference type="Pfam" id="PF01370">
    <property type="entry name" value="Epimerase"/>
    <property type="match status" value="1"/>
</dbReference>
<dbReference type="RefSeq" id="WP_131895590.1">
    <property type="nucleotide sequence ID" value="NZ_SMKZ01000018.1"/>
</dbReference>
<dbReference type="Gene3D" id="3.40.50.720">
    <property type="entry name" value="NAD(P)-binding Rossmann-like Domain"/>
    <property type="match status" value="1"/>
</dbReference>
<dbReference type="PANTHER" id="PTHR43245:SF13">
    <property type="entry name" value="UDP-D-APIOSE_UDP-D-XYLOSE SYNTHASE 2"/>
    <property type="match status" value="1"/>
</dbReference>
<keyword evidence="3" id="KW-1185">Reference proteome</keyword>
<dbReference type="InterPro" id="IPR001509">
    <property type="entry name" value="Epimerase_deHydtase"/>
</dbReference>
<dbReference type="InParanoid" id="A0A4R5DBW4"/>
<dbReference type="EMBL" id="SMKZ01000018">
    <property type="protein sequence ID" value="TDE09490.1"/>
    <property type="molecule type" value="Genomic_DNA"/>
</dbReference>
<name>A0A4R5DBW4_9ACTN</name>
<dbReference type="Proteomes" id="UP000294739">
    <property type="component" value="Unassembled WGS sequence"/>
</dbReference>
<dbReference type="OrthoDB" id="7941246at2"/>
<feature type="domain" description="NAD-dependent epimerase/dehydratase" evidence="1">
    <location>
        <begin position="4"/>
        <end position="211"/>
    </location>
</feature>
<reference evidence="2 3" key="1">
    <citation type="submission" date="2019-03" db="EMBL/GenBank/DDBJ databases">
        <title>Draft genome sequences of novel Actinobacteria.</title>
        <authorList>
            <person name="Sahin N."/>
            <person name="Ay H."/>
            <person name="Saygin H."/>
        </authorList>
    </citation>
    <scope>NUCLEOTIDE SEQUENCE [LARGE SCALE GENOMIC DNA]</scope>
    <source>
        <strain evidence="2 3">5K138</strain>
    </source>
</reference>
<dbReference type="SUPFAM" id="SSF51735">
    <property type="entry name" value="NAD(P)-binding Rossmann-fold domains"/>
    <property type="match status" value="1"/>
</dbReference>
<protein>
    <submittedName>
        <fullName evidence="2">NAD-dependent epimerase/dehydratase family protein</fullName>
    </submittedName>
</protein>
<evidence type="ECO:0000313" key="3">
    <source>
        <dbReference type="Proteomes" id="UP000294739"/>
    </source>
</evidence>
<dbReference type="AlphaFoldDB" id="A0A4R5DBW4"/>
<sequence length="334" mass="35237">MRLLVLGGSAFVGRCVVDAAVERGWDVTTFNRGQSGNGRDGVEVVLGDRLDPATLAPLRERDWDVVVDTWTGIPRAVRDSAAALADRAGQYTYVSSRSVYQPPVAVGADEAAPTLASSPDAEDGTYGEVKAGGELAARRAFGDRALIARAGLVLGPYENVGRLPWWLTRAARGGPMLAPGPADLELQYIDARDLATWILDGAERGTSGVFNVVSPPGHTTMGELLASVVATTGGVASLRWVDPEAILAAGVEPWNDLPVWIPPGHPYTEFGLHSGDVSRATAAGLRPRPVDETVADTWAWLRSIGGQPPHRGDRPTVGLDPEVEARILETAGAA</sequence>
<evidence type="ECO:0000259" key="1">
    <source>
        <dbReference type="Pfam" id="PF01370"/>
    </source>
</evidence>
<dbReference type="PANTHER" id="PTHR43245">
    <property type="entry name" value="BIFUNCTIONAL POLYMYXIN RESISTANCE PROTEIN ARNA"/>
    <property type="match status" value="1"/>
</dbReference>
<evidence type="ECO:0000313" key="2">
    <source>
        <dbReference type="EMBL" id="TDE09490.1"/>
    </source>
</evidence>
<accession>A0A4R5DBW4</accession>
<organism evidence="2 3">
    <name type="scientific">Jiangella asiatica</name>
    <dbReference type="NCBI Taxonomy" id="2530372"/>
    <lineage>
        <taxon>Bacteria</taxon>
        <taxon>Bacillati</taxon>
        <taxon>Actinomycetota</taxon>
        <taxon>Actinomycetes</taxon>
        <taxon>Jiangellales</taxon>
        <taxon>Jiangellaceae</taxon>
        <taxon>Jiangella</taxon>
    </lineage>
</organism>
<proteinExistence type="predicted"/>
<gene>
    <name evidence="2" type="ORF">E1269_14340</name>
</gene>
<dbReference type="InterPro" id="IPR036291">
    <property type="entry name" value="NAD(P)-bd_dom_sf"/>
</dbReference>